<feature type="transmembrane region" description="Helical" evidence="4">
    <location>
        <begin position="179"/>
        <end position="198"/>
    </location>
</feature>
<dbReference type="PANTHER" id="PTHR11360">
    <property type="entry name" value="MONOCARBOXYLATE TRANSPORTER"/>
    <property type="match status" value="1"/>
</dbReference>
<dbReference type="HOGENOM" id="CLU_001265_1_2_1"/>
<keyword evidence="4" id="KW-0472">Membrane</keyword>
<feature type="transmembrane region" description="Helical" evidence="4">
    <location>
        <begin position="113"/>
        <end position="143"/>
    </location>
</feature>
<dbReference type="GeneID" id="63684374"/>
<feature type="compositionally biased region" description="Polar residues" evidence="3">
    <location>
        <begin position="9"/>
        <end position="34"/>
    </location>
</feature>
<evidence type="ECO:0000313" key="6">
    <source>
        <dbReference type="Proteomes" id="UP000030653"/>
    </source>
</evidence>
<keyword evidence="6" id="KW-1185">Reference proteome</keyword>
<organism evidence="5 6">
    <name type="scientific">Dacryopinax primogenitus (strain DJM 731)</name>
    <name type="common">Brown rot fungus</name>
    <dbReference type="NCBI Taxonomy" id="1858805"/>
    <lineage>
        <taxon>Eukaryota</taxon>
        <taxon>Fungi</taxon>
        <taxon>Dikarya</taxon>
        <taxon>Basidiomycota</taxon>
        <taxon>Agaricomycotina</taxon>
        <taxon>Dacrymycetes</taxon>
        <taxon>Dacrymycetales</taxon>
        <taxon>Dacrymycetaceae</taxon>
        <taxon>Dacryopinax</taxon>
    </lineage>
</organism>
<dbReference type="Pfam" id="PF07690">
    <property type="entry name" value="MFS_1"/>
    <property type="match status" value="1"/>
</dbReference>
<evidence type="ECO:0000256" key="2">
    <source>
        <dbReference type="ARBA" id="ARBA00006727"/>
    </source>
</evidence>
<protein>
    <submittedName>
        <fullName evidence="5">MFS general substrate transporter</fullName>
    </submittedName>
</protein>
<feature type="transmembrane region" description="Helical" evidence="4">
    <location>
        <begin position="251"/>
        <end position="270"/>
    </location>
</feature>
<evidence type="ECO:0000256" key="1">
    <source>
        <dbReference type="ARBA" id="ARBA00004141"/>
    </source>
</evidence>
<reference evidence="5 6" key="1">
    <citation type="journal article" date="2012" name="Science">
        <title>The Paleozoic origin of enzymatic lignin decomposition reconstructed from 31 fungal genomes.</title>
        <authorList>
            <person name="Floudas D."/>
            <person name="Binder M."/>
            <person name="Riley R."/>
            <person name="Barry K."/>
            <person name="Blanchette R.A."/>
            <person name="Henrissat B."/>
            <person name="Martinez A.T."/>
            <person name="Otillar R."/>
            <person name="Spatafora J.W."/>
            <person name="Yadav J.S."/>
            <person name="Aerts A."/>
            <person name="Benoit I."/>
            <person name="Boyd A."/>
            <person name="Carlson A."/>
            <person name="Copeland A."/>
            <person name="Coutinho P.M."/>
            <person name="de Vries R.P."/>
            <person name="Ferreira P."/>
            <person name="Findley K."/>
            <person name="Foster B."/>
            <person name="Gaskell J."/>
            <person name="Glotzer D."/>
            <person name="Gorecki P."/>
            <person name="Heitman J."/>
            <person name="Hesse C."/>
            <person name="Hori C."/>
            <person name="Igarashi K."/>
            <person name="Jurgens J.A."/>
            <person name="Kallen N."/>
            <person name="Kersten P."/>
            <person name="Kohler A."/>
            <person name="Kuees U."/>
            <person name="Kumar T.K.A."/>
            <person name="Kuo A."/>
            <person name="LaButti K."/>
            <person name="Larrondo L.F."/>
            <person name="Lindquist E."/>
            <person name="Ling A."/>
            <person name="Lombard V."/>
            <person name="Lucas S."/>
            <person name="Lundell T."/>
            <person name="Martin R."/>
            <person name="McLaughlin D.J."/>
            <person name="Morgenstern I."/>
            <person name="Morin E."/>
            <person name="Murat C."/>
            <person name="Nagy L.G."/>
            <person name="Nolan M."/>
            <person name="Ohm R.A."/>
            <person name="Patyshakuliyeva A."/>
            <person name="Rokas A."/>
            <person name="Ruiz-Duenas F.J."/>
            <person name="Sabat G."/>
            <person name="Salamov A."/>
            <person name="Samejima M."/>
            <person name="Schmutz J."/>
            <person name="Slot J.C."/>
            <person name="St John F."/>
            <person name="Stenlid J."/>
            <person name="Sun H."/>
            <person name="Sun S."/>
            <person name="Syed K."/>
            <person name="Tsang A."/>
            <person name="Wiebenga A."/>
            <person name="Young D."/>
            <person name="Pisabarro A."/>
            <person name="Eastwood D.C."/>
            <person name="Martin F."/>
            <person name="Cullen D."/>
            <person name="Grigoriev I.V."/>
            <person name="Hibbett D.S."/>
        </authorList>
    </citation>
    <scope>NUCLEOTIDE SEQUENCE [LARGE SCALE GENOMIC DNA]</scope>
    <source>
        <strain evidence="5 6">DJM-731 SS1</strain>
    </source>
</reference>
<evidence type="ECO:0000256" key="3">
    <source>
        <dbReference type="SAM" id="MobiDB-lite"/>
    </source>
</evidence>
<keyword evidence="4" id="KW-1133">Transmembrane helix</keyword>
<proteinExistence type="inferred from homology"/>
<comment type="similarity">
    <text evidence="2">Belongs to the major facilitator superfamily. Monocarboxylate porter (TC 2.A.1.13) family.</text>
</comment>
<dbReference type="InterPro" id="IPR036259">
    <property type="entry name" value="MFS_trans_sf"/>
</dbReference>
<evidence type="ECO:0000256" key="4">
    <source>
        <dbReference type="SAM" id="Phobius"/>
    </source>
</evidence>
<comment type="subcellular location">
    <subcellularLocation>
        <location evidence="1">Membrane</location>
        <topology evidence="1">Multi-pass membrane protein</topology>
    </subcellularLocation>
</comment>
<evidence type="ECO:0000313" key="5">
    <source>
        <dbReference type="EMBL" id="EJT97393.1"/>
    </source>
</evidence>
<dbReference type="EMBL" id="JH795877">
    <property type="protein sequence ID" value="EJT97393.1"/>
    <property type="molecule type" value="Genomic_DNA"/>
</dbReference>
<dbReference type="OMA" id="CYSATWS"/>
<dbReference type="GO" id="GO:0016020">
    <property type="term" value="C:membrane"/>
    <property type="evidence" value="ECO:0007669"/>
    <property type="project" value="UniProtKB-SubCell"/>
</dbReference>
<dbReference type="RefSeq" id="XP_040624291.1">
    <property type="nucleotide sequence ID" value="XM_040769312.1"/>
</dbReference>
<dbReference type="Gene3D" id="1.20.1250.20">
    <property type="entry name" value="MFS general substrate transporter like domains"/>
    <property type="match status" value="2"/>
</dbReference>
<dbReference type="SUPFAM" id="SSF103473">
    <property type="entry name" value="MFS general substrate transporter"/>
    <property type="match status" value="1"/>
</dbReference>
<dbReference type="AlphaFoldDB" id="M5FPX8"/>
<feature type="transmembrane region" description="Helical" evidence="4">
    <location>
        <begin position="464"/>
        <end position="490"/>
    </location>
</feature>
<name>M5FPX8_DACPD</name>
<sequence length="500" mass="53354">MGTSIELGQESQSTPTIHATNNSKSSPSANSLAEENFLPSVSTARAISQESLPLSPISSVSLPTLGTTHPEAPGDVELHAISRVISASEASETQTPGERLVSNLAPVDRGWGAWSYLLGAFIVETVSWAFPTSWGLFLTAYMADPNFASIKAQNLLPLVGTLSSGLMYCSGLEDYADNILSLLLLQGVLYGIGGSVLYTPCLSYLSEWFVARRGTANGIIFAGTSAGGILLPLALPYLIGPYGPQLAVRYLSLAVLLSLIPSLFLIQPRLRDPRVVRTPAMGRSGWYRNRGLWILMAANTVQALAYFVPIIWLPTFASALNLTDEQGSVALILVNGVSVLSRVALGMLADRFSPWVLALTTLSSVSITTFIIWGYFATSLSTLFLYCVAYGIMAGGWSSLWTGFLRPITRDDPVSSTTVLGFLLLSRGIGNVLSAPISTALLHPQRGTGGSTGFEVGGSMFQSLIIYTGVLFAGAALLIGVGWGLEWLVGERSDEDRRSR</sequence>
<dbReference type="OrthoDB" id="2213137at2759"/>
<feature type="transmembrane region" description="Helical" evidence="4">
    <location>
        <begin position="417"/>
        <end position="444"/>
    </location>
</feature>
<dbReference type="InterPro" id="IPR050327">
    <property type="entry name" value="Proton-linked_MCT"/>
</dbReference>
<accession>M5FPX8</accession>
<dbReference type="Proteomes" id="UP000030653">
    <property type="component" value="Unassembled WGS sequence"/>
</dbReference>
<dbReference type="InterPro" id="IPR011701">
    <property type="entry name" value="MFS"/>
</dbReference>
<dbReference type="GO" id="GO:0022857">
    <property type="term" value="F:transmembrane transporter activity"/>
    <property type="evidence" value="ECO:0007669"/>
    <property type="project" value="InterPro"/>
</dbReference>
<feature type="region of interest" description="Disordered" evidence="3">
    <location>
        <begin position="1"/>
        <end position="34"/>
    </location>
</feature>
<gene>
    <name evidence="5" type="ORF">DACRYDRAFT_111934</name>
</gene>
<feature type="transmembrane region" description="Helical" evidence="4">
    <location>
        <begin position="383"/>
        <end position="405"/>
    </location>
</feature>
<feature type="transmembrane region" description="Helical" evidence="4">
    <location>
        <begin position="291"/>
        <end position="317"/>
    </location>
</feature>
<dbReference type="PANTHER" id="PTHR11360:SF287">
    <property type="entry name" value="MFS MONOCARBOXYLATE TRANSPORTER"/>
    <property type="match status" value="1"/>
</dbReference>
<feature type="transmembrane region" description="Helical" evidence="4">
    <location>
        <begin position="219"/>
        <end position="239"/>
    </location>
</feature>
<feature type="transmembrane region" description="Helical" evidence="4">
    <location>
        <begin position="355"/>
        <end position="377"/>
    </location>
</feature>
<keyword evidence="4" id="KW-0812">Transmembrane</keyword>